<accession>A0A5J5PD55</accession>
<feature type="transmembrane region" description="Helical" evidence="1">
    <location>
        <begin position="20"/>
        <end position="36"/>
    </location>
</feature>
<reference evidence="3" key="1">
    <citation type="journal article" date="2020" name="Nat. Genet.">
        <title>Genomic diversifications of five Gossypium allopolyploid species and their impact on cotton improvement.</title>
        <authorList>
            <person name="Chen Z.J."/>
            <person name="Sreedasyam A."/>
            <person name="Ando A."/>
            <person name="Song Q."/>
            <person name="De Santiago L.M."/>
            <person name="Hulse-Kemp A.M."/>
            <person name="Ding M."/>
            <person name="Ye W."/>
            <person name="Kirkbride R.C."/>
            <person name="Jenkins J."/>
            <person name="Plott C."/>
            <person name="Lovell J."/>
            <person name="Lin Y.M."/>
            <person name="Vaughn R."/>
            <person name="Liu B."/>
            <person name="Simpson S."/>
            <person name="Scheffler B.E."/>
            <person name="Wen L."/>
            <person name="Saski C.A."/>
            <person name="Grover C.E."/>
            <person name="Hu G."/>
            <person name="Conover J.L."/>
            <person name="Carlson J.W."/>
            <person name="Shu S."/>
            <person name="Boston L.B."/>
            <person name="Williams M."/>
            <person name="Peterson D.G."/>
            <person name="McGee K."/>
            <person name="Jones D.C."/>
            <person name="Wendel J.F."/>
            <person name="Stelly D.M."/>
            <person name="Grimwood J."/>
            <person name="Schmutz J."/>
        </authorList>
    </citation>
    <scope>NUCLEOTIDE SEQUENCE [LARGE SCALE GENOMIC DNA]</scope>
    <source>
        <strain evidence="3">cv. 3-79</strain>
    </source>
</reference>
<dbReference type="AlphaFoldDB" id="A0A5J5PD55"/>
<proteinExistence type="predicted"/>
<evidence type="ECO:0000313" key="3">
    <source>
        <dbReference type="Proteomes" id="UP000327439"/>
    </source>
</evidence>
<keyword evidence="1" id="KW-1133">Transmembrane helix</keyword>
<protein>
    <submittedName>
        <fullName evidence="2">Uncharacterized protein</fullName>
    </submittedName>
</protein>
<keyword evidence="1" id="KW-0472">Membrane</keyword>
<name>A0A5J5PD55_GOSBA</name>
<dbReference type="EMBL" id="CM018225">
    <property type="protein sequence ID" value="KAB2004083.1"/>
    <property type="molecule type" value="Genomic_DNA"/>
</dbReference>
<sequence length="50" mass="6043">MKTRFLFIKFSTLRFVNRPSLNSIFPLFFVLLFRTININKLQLSTIIDFM</sequence>
<evidence type="ECO:0000313" key="2">
    <source>
        <dbReference type="EMBL" id="KAB2004083.1"/>
    </source>
</evidence>
<feature type="non-terminal residue" evidence="2">
    <location>
        <position position="50"/>
    </location>
</feature>
<gene>
    <name evidence="2" type="ORF">ES319_D11G174100v1</name>
</gene>
<keyword evidence="1" id="KW-0812">Transmembrane</keyword>
<evidence type="ECO:0000256" key="1">
    <source>
        <dbReference type="SAM" id="Phobius"/>
    </source>
</evidence>
<dbReference type="Proteomes" id="UP000327439">
    <property type="component" value="Chromosome D11"/>
</dbReference>
<keyword evidence="3" id="KW-1185">Reference proteome</keyword>
<organism evidence="2 3">
    <name type="scientific">Gossypium barbadense</name>
    <name type="common">Sea Island cotton</name>
    <name type="synonym">Hibiscus barbadensis</name>
    <dbReference type="NCBI Taxonomy" id="3634"/>
    <lineage>
        <taxon>Eukaryota</taxon>
        <taxon>Viridiplantae</taxon>
        <taxon>Streptophyta</taxon>
        <taxon>Embryophyta</taxon>
        <taxon>Tracheophyta</taxon>
        <taxon>Spermatophyta</taxon>
        <taxon>Magnoliopsida</taxon>
        <taxon>eudicotyledons</taxon>
        <taxon>Gunneridae</taxon>
        <taxon>Pentapetalae</taxon>
        <taxon>rosids</taxon>
        <taxon>malvids</taxon>
        <taxon>Malvales</taxon>
        <taxon>Malvaceae</taxon>
        <taxon>Malvoideae</taxon>
        <taxon>Gossypium</taxon>
    </lineage>
</organism>